<feature type="binding site" evidence="5">
    <location>
        <position position="7"/>
    </location>
    <ligand>
        <name>Mg(2+)</name>
        <dbReference type="ChEBI" id="CHEBI:18420"/>
        <label>1</label>
    </ligand>
</feature>
<dbReference type="AlphaFoldDB" id="A0A8H5FWK6"/>
<dbReference type="Proteomes" id="UP000559027">
    <property type="component" value="Unassembled WGS sequence"/>
</dbReference>
<name>A0A8H5FWK6_9AGAR</name>
<keyword evidence="4 5" id="KW-0460">Magnesium</keyword>
<evidence type="ECO:0000256" key="2">
    <source>
        <dbReference type="ARBA" id="ARBA00022723"/>
    </source>
</evidence>
<organism evidence="8 9">
    <name type="scientific">Leucocoprinus leucothites</name>
    <dbReference type="NCBI Taxonomy" id="201217"/>
    <lineage>
        <taxon>Eukaryota</taxon>
        <taxon>Fungi</taxon>
        <taxon>Dikarya</taxon>
        <taxon>Basidiomycota</taxon>
        <taxon>Agaricomycotina</taxon>
        <taxon>Agaricomycetes</taxon>
        <taxon>Agaricomycetidae</taxon>
        <taxon>Agaricales</taxon>
        <taxon>Agaricineae</taxon>
        <taxon>Agaricaceae</taxon>
        <taxon>Leucocoprinus</taxon>
    </lineage>
</organism>
<feature type="binding site" evidence="5">
    <location>
        <position position="39"/>
    </location>
    <ligand>
        <name>Mg(2+)</name>
        <dbReference type="ChEBI" id="CHEBI:18420"/>
        <label>1</label>
    </ligand>
</feature>
<dbReference type="SUPFAM" id="SSF56219">
    <property type="entry name" value="DNase I-like"/>
    <property type="match status" value="1"/>
</dbReference>
<dbReference type="InterPro" id="IPR005135">
    <property type="entry name" value="Endo/exonuclease/phosphatase"/>
</dbReference>
<dbReference type="CDD" id="cd09076">
    <property type="entry name" value="L1-EN"/>
    <property type="match status" value="1"/>
</dbReference>
<dbReference type="GO" id="GO:0005634">
    <property type="term" value="C:nucleus"/>
    <property type="evidence" value="ECO:0007669"/>
    <property type="project" value="TreeGrafter"/>
</dbReference>
<dbReference type="PANTHER" id="PTHR22748">
    <property type="entry name" value="AP ENDONUCLEASE"/>
    <property type="match status" value="1"/>
</dbReference>
<reference evidence="8 9" key="1">
    <citation type="journal article" date="2020" name="ISME J.">
        <title>Uncovering the hidden diversity of litter-decomposition mechanisms in mushroom-forming fungi.</title>
        <authorList>
            <person name="Floudas D."/>
            <person name="Bentzer J."/>
            <person name="Ahren D."/>
            <person name="Johansson T."/>
            <person name="Persson P."/>
            <person name="Tunlid A."/>
        </authorList>
    </citation>
    <scope>NUCLEOTIDE SEQUENCE [LARGE SCALE GENOMIC DNA]</scope>
    <source>
        <strain evidence="8 9">CBS 146.42</strain>
    </source>
</reference>
<dbReference type="PANTHER" id="PTHR22748:SF23">
    <property type="entry name" value="EXODEOXYRIBONUCLEASE III"/>
    <property type="match status" value="1"/>
</dbReference>
<dbReference type="GO" id="GO:0046872">
    <property type="term" value="F:metal ion binding"/>
    <property type="evidence" value="ECO:0007669"/>
    <property type="project" value="UniProtKB-KW"/>
</dbReference>
<keyword evidence="2 5" id="KW-0479">Metal-binding</keyword>
<gene>
    <name evidence="8" type="ORF">D9756_007766</name>
</gene>
<keyword evidence="9" id="KW-1185">Reference proteome</keyword>
<dbReference type="Pfam" id="PF03372">
    <property type="entry name" value="Exo_endo_phos"/>
    <property type="match status" value="1"/>
</dbReference>
<accession>A0A8H5FWK6</accession>
<feature type="site" description="Transition state stabilizer" evidence="6">
    <location>
        <position position="152"/>
    </location>
</feature>
<evidence type="ECO:0000313" key="9">
    <source>
        <dbReference type="Proteomes" id="UP000559027"/>
    </source>
</evidence>
<keyword evidence="3" id="KW-0378">Hydrolase</keyword>
<dbReference type="EMBL" id="JAACJO010000012">
    <property type="protein sequence ID" value="KAF5351629.1"/>
    <property type="molecule type" value="Genomic_DNA"/>
</dbReference>
<evidence type="ECO:0000256" key="5">
    <source>
        <dbReference type="PIRSR" id="PIRSR604808-2"/>
    </source>
</evidence>
<feature type="domain" description="Endonuclease/exonuclease/phosphatase" evidence="7">
    <location>
        <begin position="23"/>
        <end position="234"/>
    </location>
</feature>
<evidence type="ECO:0000256" key="4">
    <source>
        <dbReference type="ARBA" id="ARBA00022842"/>
    </source>
</evidence>
<dbReference type="GO" id="GO:0006284">
    <property type="term" value="P:base-excision repair"/>
    <property type="evidence" value="ECO:0007669"/>
    <property type="project" value="TreeGrafter"/>
</dbReference>
<sequence length="290" mass="34045">MTIGSLNITGGRYEGKCSKYPNITTLVRKNKIMVLGIQETKLAEHDHIHLMNENPKIIIEQNSGDREAGVAFILNKDLLDWDNSKPLIWQHTKLITGCALLLTIQWENKELNLINLYTPNKLKDKIEFFASLEERLRQERDLKDLIILGDFNFMEEAIDHLPHHYDDNRLTTTWKETSDQLHLIDRWCDSNPNAKQYSFKQSYSLSRIDRIYMDKKNLKFTDSWNITEARISDHQLVSISIIKQGLPYIGRGIWKINIDTLEYMQFHNRAKNILLRCKKRMKSETKQISG</sequence>
<feature type="binding site" evidence="5">
    <location>
        <position position="150"/>
    </location>
    <ligand>
        <name>Mg(2+)</name>
        <dbReference type="ChEBI" id="CHEBI:18420"/>
        <label>1</label>
    </ligand>
</feature>
<keyword evidence="5" id="KW-0464">Manganese</keyword>
<evidence type="ECO:0000256" key="6">
    <source>
        <dbReference type="PIRSR" id="PIRSR604808-3"/>
    </source>
</evidence>
<dbReference type="GO" id="GO:0008081">
    <property type="term" value="F:phosphoric diester hydrolase activity"/>
    <property type="evidence" value="ECO:0007669"/>
    <property type="project" value="TreeGrafter"/>
</dbReference>
<comment type="similarity">
    <text evidence="1">Belongs to the DNA repair enzymes AP/ExoA family.</text>
</comment>
<evidence type="ECO:0000259" key="7">
    <source>
        <dbReference type="Pfam" id="PF03372"/>
    </source>
</evidence>
<dbReference type="OrthoDB" id="416119at2759"/>
<dbReference type="GO" id="GO:0003906">
    <property type="term" value="F:DNA-(apurinic or apyrimidinic site) endonuclease activity"/>
    <property type="evidence" value="ECO:0007669"/>
    <property type="project" value="TreeGrafter"/>
</dbReference>
<evidence type="ECO:0000313" key="8">
    <source>
        <dbReference type="EMBL" id="KAF5351629.1"/>
    </source>
</evidence>
<dbReference type="GO" id="GO:0008311">
    <property type="term" value="F:double-stranded DNA 3'-5' DNA exonuclease activity"/>
    <property type="evidence" value="ECO:0007669"/>
    <property type="project" value="TreeGrafter"/>
</dbReference>
<dbReference type="InterPro" id="IPR004808">
    <property type="entry name" value="AP_endonuc_1"/>
</dbReference>
<evidence type="ECO:0000256" key="3">
    <source>
        <dbReference type="ARBA" id="ARBA00022801"/>
    </source>
</evidence>
<evidence type="ECO:0000256" key="1">
    <source>
        <dbReference type="ARBA" id="ARBA00007092"/>
    </source>
</evidence>
<dbReference type="Gene3D" id="3.60.10.10">
    <property type="entry name" value="Endonuclease/exonuclease/phosphatase"/>
    <property type="match status" value="1"/>
</dbReference>
<comment type="caution">
    <text evidence="8">The sequence shown here is derived from an EMBL/GenBank/DDBJ whole genome shotgun (WGS) entry which is preliminary data.</text>
</comment>
<proteinExistence type="inferred from homology"/>
<feature type="binding site" evidence="5">
    <location>
        <position position="152"/>
    </location>
    <ligand>
        <name>Mg(2+)</name>
        <dbReference type="ChEBI" id="CHEBI:18420"/>
        <label>1</label>
    </ligand>
</feature>
<comment type="cofactor">
    <cofactor evidence="5">
        <name>Mg(2+)</name>
        <dbReference type="ChEBI" id="CHEBI:18420"/>
    </cofactor>
    <cofactor evidence="5">
        <name>Mn(2+)</name>
        <dbReference type="ChEBI" id="CHEBI:29035"/>
    </cofactor>
    <text evidence="5">Probably binds two magnesium or manganese ions per subunit.</text>
</comment>
<dbReference type="InterPro" id="IPR036691">
    <property type="entry name" value="Endo/exonu/phosph_ase_sf"/>
</dbReference>
<protein>
    <recommendedName>
        <fullName evidence="7">Endonuclease/exonuclease/phosphatase domain-containing protein</fullName>
    </recommendedName>
</protein>